<dbReference type="InterPro" id="IPR050446">
    <property type="entry name" value="FAD-oxidoreductase/Apoptosis"/>
</dbReference>
<accession>A0ABN2B4Q2</accession>
<dbReference type="InterPro" id="IPR036188">
    <property type="entry name" value="FAD/NAD-bd_sf"/>
</dbReference>
<dbReference type="InterPro" id="IPR023753">
    <property type="entry name" value="FAD/NAD-binding_dom"/>
</dbReference>
<dbReference type="SUPFAM" id="SSF55424">
    <property type="entry name" value="FAD/NAD-linked reductases, dimerisation (C-terminal) domain"/>
    <property type="match status" value="1"/>
</dbReference>
<proteinExistence type="predicted"/>
<evidence type="ECO:0000259" key="5">
    <source>
        <dbReference type="Pfam" id="PF07992"/>
    </source>
</evidence>
<dbReference type="PRINTS" id="PR00368">
    <property type="entry name" value="FADPNR"/>
</dbReference>
<dbReference type="InterPro" id="IPR016156">
    <property type="entry name" value="FAD/NAD-linked_Rdtase_dimer_sf"/>
</dbReference>
<evidence type="ECO:0000256" key="3">
    <source>
        <dbReference type="ARBA" id="ARBA00022827"/>
    </source>
</evidence>
<keyword evidence="4" id="KW-0560">Oxidoreductase</keyword>
<dbReference type="SUPFAM" id="SSF51905">
    <property type="entry name" value="FAD/NAD(P)-binding domain"/>
    <property type="match status" value="1"/>
</dbReference>
<sequence>MKNVIVVGGSIAGLSAVRALRAKGFDGQITVLDRDPVAPYRKPELSKGILSGRIRPEDIAIEWPADLGAERWHGAATAVDLHRRRLGVEVDRASLQLPFDGLVIASGSEARRHPTYAADAGVHVVRTLADATALADEVALAAAVVVVGGGFLGLEAAASVRHQGKPVTVVEAGPALLGARHGAAMSGAVADLHRAHGVDVRLAETVDDIELVGGRVAAVRLSRSGTIEADLVIWSTGATLDLGWLNGIPAATRDGVLCRPDCSVFGLEGVVAAGDVARLYNQRFNVSMRVEHWTNAIEQGTAAAATLLGRGTPLVSVPYVWSHQFDHKLEMIGCPGVAETSGVVRPDGGGLIVEFRRRSELVGASSLAAGKSLLAPYRAQLMRHGTSRSLQPDPADRR</sequence>
<name>A0ABN2B4Q2_9ACTN</name>
<dbReference type="EMBL" id="BAAAOR010000029">
    <property type="protein sequence ID" value="GAA1532828.1"/>
    <property type="molecule type" value="Genomic_DNA"/>
</dbReference>
<evidence type="ECO:0000313" key="6">
    <source>
        <dbReference type="EMBL" id="GAA1532828.1"/>
    </source>
</evidence>
<organism evidence="6 7">
    <name type="scientific">Nocardioides humi</name>
    <dbReference type="NCBI Taxonomy" id="449461"/>
    <lineage>
        <taxon>Bacteria</taxon>
        <taxon>Bacillati</taxon>
        <taxon>Actinomycetota</taxon>
        <taxon>Actinomycetes</taxon>
        <taxon>Propionibacteriales</taxon>
        <taxon>Nocardioidaceae</taxon>
        <taxon>Nocardioides</taxon>
    </lineage>
</organism>
<evidence type="ECO:0000256" key="1">
    <source>
        <dbReference type="ARBA" id="ARBA00001974"/>
    </source>
</evidence>
<comment type="cofactor">
    <cofactor evidence="1">
        <name>FAD</name>
        <dbReference type="ChEBI" id="CHEBI:57692"/>
    </cofactor>
</comment>
<keyword evidence="2" id="KW-0285">Flavoprotein</keyword>
<comment type="caution">
    <text evidence="6">The sequence shown here is derived from an EMBL/GenBank/DDBJ whole genome shotgun (WGS) entry which is preliminary data.</text>
</comment>
<dbReference type="PANTHER" id="PTHR43557:SF2">
    <property type="entry name" value="RIESKE DOMAIN-CONTAINING PROTEIN-RELATED"/>
    <property type="match status" value="1"/>
</dbReference>
<dbReference type="Proteomes" id="UP001500842">
    <property type="component" value="Unassembled WGS sequence"/>
</dbReference>
<reference evidence="6 7" key="1">
    <citation type="journal article" date="2019" name="Int. J. Syst. Evol. Microbiol.">
        <title>The Global Catalogue of Microorganisms (GCM) 10K type strain sequencing project: providing services to taxonomists for standard genome sequencing and annotation.</title>
        <authorList>
            <consortium name="The Broad Institute Genomics Platform"/>
            <consortium name="The Broad Institute Genome Sequencing Center for Infectious Disease"/>
            <person name="Wu L."/>
            <person name="Ma J."/>
        </authorList>
    </citation>
    <scope>NUCLEOTIDE SEQUENCE [LARGE SCALE GENOMIC DNA]</scope>
    <source>
        <strain evidence="6 7">JCM 14942</strain>
    </source>
</reference>
<dbReference type="PANTHER" id="PTHR43557">
    <property type="entry name" value="APOPTOSIS-INDUCING FACTOR 1"/>
    <property type="match status" value="1"/>
</dbReference>
<keyword evidence="7" id="KW-1185">Reference proteome</keyword>
<gene>
    <name evidence="6" type="ORF">GCM10009788_39890</name>
</gene>
<feature type="domain" description="FAD/NAD(P)-binding" evidence="5">
    <location>
        <begin position="3"/>
        <end position="300"/>
    </location>
</feature>
<dbReference type="RefSeq" id="WP_141004202.1">
    <property type="nucleotide sequence ID" value="NZ_BAAAOR010000029.1"/>
</dbReference>
<dbReference type="PRINTS" id="PR00411">
    <property type="entry name" value="PNDRDTASEI"/>
</dbReference>
<dbReference type="Pfam" id="PF07992">
    <property type="entry name" value="Pyr_redox_2"/>
    <property type="match status" value="1"/>
</dbReference>
<evidence type="ECO:0000256" key="2">
    <source>
        <dbReference type="ARBA" id="ARBA00022630"/>
    </source>
</evidence>
<evidence type="ECO:0000256" key="4">
    <source>
        <dbReference type="ARBA" id="ARBA00023002"/>
    </source>
</evidence>
<protein>
    <submittedName>
        <fullName evidence="6">FAD-dependent oxidoreductase</fullName>
    </submittedName>
</protein>
<dbReference type="Gene3D" id="3.50.50.60">
    <property type="entry name" value="FAD/NAD(P)-binding domain"/>
    <property type="match status" value="2"/>
</dbReference>
<evidence type="ECO:0000313" key="7">
    <source>
        <dbReference type="Proteomes" id="UP001500842"/>
    </source>
</evidence>
<dbReference type="Gene3D" id="3.30.390.30">
    <property type="match status" value="1"/>
</dbReference>
<keyword evidence="3" id="KW-0274">FAD</keyword>